<gene>
    <name evidence="8" type="ORF">C8J26_3970</name>
</gene>
<organism evidence="8 9">
    <name type="scientific">Sphingomonas aurantiaca</name>
    <dbReference type="NCBI Taxonomy" id="185949"/>
    <lineage>
        <taxon>Bacteria</taxon>
        <taxon>Pseudomonadati</taxon>
        <taxon>Pseudomonadota</taxon>
        <taxon>Alphaproteobacteria</taxon>
        <taxon>Sphingomonadales</taxon>
        <taxon>Sphingomonadaceae</taxon>
        <taxon>Sphingomonas</taxon>
    </lineage>
</organism>
<evidence type="ECO:0000256" key="7">
    <source>
        <dbReference type="SAM" id="Phobius"/>
    </source>
</evidence>
<keyword evidence="5 7" id="KW-1133">Transmembrane helix</keyword>
<dbReference type="PANTHER" id="PTHR30106:SF2">
    <property type="entry name" value="UPF0324 INNER MEMBRANE PROTEIN YEIH"/>
    <property type="match status" value="1"/>
</dbReference>
<dbReference type="AlphaFoldDB" id="A0A2T5GFU7"/>
<evidence type="ECO:0000256" key="5">
    <source>
        <dbReference type="ARBA" id="ARBA00022989"/>
    </source>
</evidence>
<dbReference type="EMBL" id="QAOG01000010">
    <property type="protein sequence ID" value="PTQ58200.1"/>
    <property type="molecule type" value="Genomic_DNA"/>
</dbReference>
<evidence type="ECO:0000256" key="3">
    <source>
        <dbReference type="ARBA" id="ARBA00022475"/>
    </source>
</evidence>
<feature type="transmembrane region" description="Helical" evidence="7">
    <location>
        <begin position="51"/>
        <end position="69"/>
    </location>
</feature>
<dbReference type="InterPro" id="IPR018383">
    <property type="entry name" value="UPF0324_pro"/>
</dbReference>
<feature type="transmembrane region" description="Helical" evidence="7">
    <location>
        <begin position="85"/>
        <end position="104"/>
    </location>
</feature>
<comment type="subcellular location">
    <subcellularLocation>
        <location evidence="1">Cell membrane</location>
        <topology evidence="1">Multi-pass membrane protein</topology>
    </subcellularLocation>
</comment>
<evidence type="ECO:0000313" key="8">
    <source>
        <dbReference type="EMBL" id="PTQ58200.1"/>
    </source>
</evidence>
<sequence>MASFAYPDRIFPTVQTSRLPALLPGVGLCLAVTGSAYALEAGERALAGKAWLEALVLAILIGTAVRSLWTPDERWHEGIAFSAKYLLEVAVVLLGASVSAATILAAGLPLLAGIAGVVVSAILLSFGIGRLLGLPTRMALLVACGNSICGNSAIAAVAPVIGADSDDVAASIAFTAVLGVVVVLGLPLLGIALGMGGLAFGALAGLTVYAVPQVIAAASPLGATAVQMGTLVKLVRVLMLGPVCLVLSLVAPRLAPQSVPEGEFVAGAPTAKRMDLAHLVPWFIIGFLALVACRSLGLVPTVAIAPIGRSATLLTVVSMAALGLGVDVRTVAKAGGRVTMAVVLSLLGLAAISLTLLAALHIA</sequence>
<feature type="transmembrane region" description="Helical" evidence="7">
    <location>
        <begin position="139"/>
        <end position="162"/>
    </location>
</feature>
<name>A0A2T5GFU7_9SPHN</name>
<reference evidence="8 9" key="1">
    <citation type="submission" date="2018-04" db="EMBL/GenBank/DDBJ databases">
        <title>Genomic Encyclopedia of Type Strains, Phase III (KMG-III): the genomes of soil and plant-associated and newly described type strains.</title>
        <authorList>
            <person name="Whitman W."/>
        </authorList>
    </citation>
    <scope>NUCLEOTIDE SEQUENCE [LARGE SCALE GENOMIC DNA]</scope>
    <source>
        <strain evidence="8 9">MA101b</strain>
    </source>
</reference>
<feature type="transmembrane region" description="Helical" evidence="7">
    <location>
        <begin position="21"/>
        <end position="39"/>
    </location>
</feature>
<comment type="similarity">
    <text evidence="2">Belongs to the UPF0324 family.</text>
</comment>
<comment type="caution">
    <text evidence="8">The sequence shown here is derived from an EMBL/GenBank/DDBJ whole genome shotgun (WGS) entry which is preliminary data.</text>
</comment>
<feature type="transmembrane region" description="Helical" evidence="7">
    <location>
        <begin position="338"/>
        <end position="362"/>
    </location>
</feature>
<evidence type="ECO:0000256" key="6">
    <source>
        <dbReference type="ARBA" id="ARBA00023136"/>
    </source>
</evidence>
<feature type="transmembrane region" description="Helical" evidence="7">
    <location>
        <begin position="234"/>
        <end position="255"/>
    </location>
</feature>
<feature type="transmembrane region" description="Helical" evidence="7">
    <location>
        <begin position="198"/>
        <end position="222"/>
    </location>
</feature>
<evidence type="ECO:0000313" key="9">
    <source>
        <dbReference type="Proteomes" id="UP000244189"/>
    </source>
</evidence>
<keyword evidence="6 7" id="KW-0472">Membrane</keyword>
<feature type="transmembrane region" description="Helical" evidence="7">
    <location>
        <begin position="110"/>
        <end position="132"/>
    </location>
</feature>
<keyword evidence="4 7" id="KW-0812">Transmembrane</keyword>
<evidence type="ECO:0000256" key="1">
    <source>
        <dbReference type="ARBA" id="ARBA00004651"/>
    </source>
</evidence>
<dbReference type="Proteomes" id="UP000244189">
    <property type="component" value="Unassembled WGS sequence"/>
</dbReference>
<dbReference type="RefSeq" id="WP_183128845.1">
    <property type="nucleotide sequence ID" value="NZ_QAOG01000010.1"/>
</dbReference>
<evidence type="ECO:0000256" key="2">
    <source>
        <dbReference type="ARBA" id="ARBA00007977"/>
    </source>
</evidence>
<accession>A0A2T5GFU7</accession>
<feature type="transmembrane region" description="Helical" evidence="7">
    <location>
        <begin position="276"/>
        <end position="297"/>
    </location>
</feature>
<evidence type="ECO:0000256" key="4">
    <source>
        <dbReference type="ARBA" id="ARBA00022692"/>
    </source>
</evidence>
<dbReference type="Pfam" id="PF03601">
    <property type="entry name" value="Cons_hypoth698"/>
    <property type="match status" value="1"/>
</dbReference>
<keyword evidence="3" id="KW-1003">Cell membrane</keyword>
<feature type="transmembrane region" description="Helical" evidence="7">
    <location>
        <begin position="303"/>
        <end position="326"/>
    </location>
</feature>
<keyword evidence="9" id="KW-1185">Reference proteome</keyword>
<dbReference type="GO" id="GO:0005886">
    <property type="term" value="C:plasma membrane"/>
    <property type="evidence" value="ECO:0007669"/>
    <property type="project" value="UniProtKB-SubCell"/>
</dbReference>
<dbReference type="PANTHER" id="PTHR30106">
    <property type="entry name" value="INNER MEMBRANE PROTEIN YEIH-RELATED"/>
    <property type="match status" value="1"/>
</dbReference>
<protein>
    <submittedName>
        <fullName evidence="8">Putative integral membrane protein (TIGR00698 family)</fullName>
    </submittedName>
</protein>
<proteinExistence type="inferred from homology"/>
<feature type="transmembrane region" description="Helical" evidence="7">
    <location>
        <begin position="168"/>
        <end position="191"/>
    </location>
</feature>